<feature type="domain" description="Methyltransferase" evidence="1">
    <location>
        <begin position="62"/>
        <end position="142"/>
    </location>
</feature>
<protein>
    <recommendedName>
        <fullName evidence="1">Methyltransferase domain-containing protein</fullName>
    </recommendedName>
</protein>
<gene>
    <name evidence="2" type="ORF">BTDB27_002369</name>
</gene>
<dbReference type="PANTHER" id="PTHR43460">
    <property type="entry name" value="METHYLTRANSFERASE"/>
    <property type="match status" value="1"/>
</dbReference>
<dbReference type="Pfam" id="PF13649">
    <property type="entry name" value="Methyltransf_25"/>
    <property type="match status" value="1"/>
</dbReference>
<dbReference type="AlphaFoldDB" id="W8YBL2"/>
<sequence>MFNLFLQRGNYKVNELEYKSFYDKVGRLNGWDFSKIKSETVGEIWDFYGEVKERCKPSDILLDVGTGGGENVLNIASWAKLLIGIDNSNGMIETAHSNLKKSGVQNVEFLQMGSEALTFPHAHFDIASSCHAPFLASELAKVMKKGAFFLTQQVSENDKLNLKEAFGRGQCLGERDGTLKEKYMDKLISAGFDLVQVREYDVTDYYSTPEDLIFLLKHTPIIPRFGEEEEDFTILQKFIETNSSEKGIRTNSKRFMIIAVKL</sequence>
<dbReference type="InterPro" id="IPR029063">
    <property type="entry name" value="SAM-dependent_MTases_sf"/>
</dbReference>
<dbReference type="CDD" id="cd02440">
    <property type="entry name" value="AdoMet_MTases"/>
    <property type="match status" value="1"/>
</dbReference>
<proteinExistence type="predicted"/>
<dbReference type="EMBL" id="HG810017">
    <property type="protein sequence ID" value="CDN36027.1"/>
    <property type="molecule type" value="Genomic_DNA"/>
</dbReference>
<evidence type="ECO:0000313" key="2">
    <source>
        <dbReference type="EMBL" id="CDN36027.1"/>
    </source>
</evidence>
<evidence type="ECO:0000259" key="1">
    <source>
        <dbReference type="Pfam" id="PF13649"/>
    </source>
</evidence>
<reference evidence="2" key="1">
    <citation type="submission" date="2014-01" db="EMBL/GenBank/DDBJ databases">
        <title>Draft genome sequence of highly nematicidal Bacillus thuringiensis DB27.</title>
        <authorList>
            <person name="Iatsenko I."/>
            <person name="Pickard D."/>
            <person name="Corton C."/>
            <person name="Dougan G."/>
            <person name="Sommer R.J."/>
        </authorList>
    </citation>
    <scope>NUCLEOTIDE SEQUENCE [LARGE SCALE GENOMIC DNA]</scope>
    <source>
        <strain evidence="2">DB27</strain>
    </source>
</reference>
<organism evidence="2">
    <name type="scientific">Bacillus thuringiensis DB27</name>
    <dbReference type="NCBI Taxonomy" id="1431339"/>
    <lineage>
        <taxon>Bacteria</taxon>
        <taxon>Bacillati</taxon>
        <taxon>Bacillota</taxon>
        <taxon>Bacilli</taxon>
        <taxon>Bacillales</taxon>
        <taxon>Bacillaceae</taxon>
        <taxon>Bacillus</taxon>
        <taxon>Bacillus cereus group</taxon>
    </lineage>
</organism>
<accession>W8YBL2</accession>
<dbReference type="Proteomes" id="UP000030682">
    <property type="component" value="Unassembled WGS sequence"/>
</dbReference>
<name>W8YBL2_BACTU</name>
<dbReference type="HOGENOM" id="CLU_097065_0_0_9"/>
<reference evidence="2" key="2">
    <citation type="submission" date="2014-01" db="EMBL/GenBank/DDBJ databases">
        <authorList>
            <person name="Aslett M."/>
        </authorList>
    </citation>
    <scope>NUCLEOTIDE SEQUENCE [LARGE SCALE GENOMIC DNA]</scope>
    <source>
        <strain evidence="2">DB27</strain>
    </source>
</reference>
<dbReference type="InterPro" id="IPR041698">
    <property type="entry name" value="Methyltransf_25"/>
</dbReference>
<dbReference type="SUPFAM" id="SSF53335">
    <property type="entry name" value="S-adenosyl-L-methionine-dependent methyltransferases"/>
    <property type="match status" value="1"/>
</dbReference>
<dbReference type="Gene3D" id="3.40.50.150">
    <property type="entry name" value="Vaccinia Virus protein VP39"/>
    <property type="match status" value="1"/>
</dbReference>
<dbReference type="InterPro" id="IPR052939">
    <property type="entry name" value="23S_rRNA_MeTrnsfrase_RlmA"/>
</dbReference>
<dbReference type="PANTHER" id="PTHR43460:SF1">
    <property type="entry name" value="METHYLTRANSFERASE TYPE 11 DOMAIN-CONTAINING PROTEIN"/>
    <property type="match status" value="1"/>
</dbReference>